<keyword evidence="6 8" id="KW-0472">Membrane</keyword>
<evidence type="ECO:0000256" key="4">
    <source>
        <dbReference type="ARBA" id="ARBA00022692"/>
    </source>
</evidence>
<keyword evidence="7 8" id="KW-0924">Ammonia transport</keyword>
<feature type="transmembrane region" description="Helical" evidence="8">
    <location>
        <begin position="265"/>
        <end position="286"/>
    </location>
</feature>
<evidence type="ECO:0000256" key="5">
    <source>
        <dbReference type="ARBA" id="ARBA00022989"/>
    </source>
</evidence>
<feature type="transmembrane region" description="Helical" evidence="8">
    <location>
        <begin position="317"/>
        <end position="337"/>
    </location>
</feature>
<dbReference type="GeneID" id="25410352"/>
<proteinExistence type="inferred from homology"/>
<dbReference type="InterPro" id="IPR018047">
    <property type="entry name" value="Ammonium_transpt_CS"/>
</dbReference>
<dbReference type="SUPFAM" id="SSF111352">
    <property type="entry name" value="Ammonium transporter"/>
    <property type="match status" value="1"/>
</dbReference>
<evidence type="ECO:0000256" key="1">
    <source>
        <dbReference type="ARBA" id="ARBA00004141"/>
    </source>
</evidence>
<sequence length="515" mass="55106">MSGTGPGESDTNYVPLVTYNGTNPAGGDSLKDNLNIYYESGDIGYMIICTALVFLMIPGVGFFYSGLARRKSALSLIWLSIMATAIVSFQWFFWGYSLAFSHQAGKFIGALDNFGFMNVLAQPSVGSNRIPDLLYAVYQGMFAAITVALAVGAVAERGRLLPCVIFMFIWSTVVYDAIACWTWNPSGWLYILGGLDYAGGTPVHLSSGSAALAYSFVLGHRKGHGTHELNYRPHNVTHIVIGTVFLWFGWFGFNAGSALAANMRAVMAAVVTNLAASVGGITWCLLDYRLERKWSTVGFCSGVVAGLVAITPGSGYVPAWSAVVFGVCAGIGCNYATKLKYLINCDDALDIFAVHAIGGLIGNLLTGLFAADYIAHLDGVTVIPGGWLNHNYRQLGIQLAGSVAGGSYSFVVSFVILTVINFIGKYLPVFALRATLEEEDLGIDDVEIGEFAYDYVEVMRDVHHGDTSSVSSDGHEKPSTPPNGKRLDPGWDPLRGNSSPQNPVAVPANPAGDFV</sequence>
<dbReference type="PROSITE" id="PS01219">
    <property type="entry name" value="AMMONIUM_TRANSP"/>
    <property type="match status" value="1"/>
</dbReference>
<dbReference type="Proteomes" id="UP000027730">
    <property type="component" value="Unassembled WGS sequence"/>
</dbReference>
<feature type="transmembrane region" description="Helical" evidence="8">
    <location>
        <begin position="235"/>
        <end position="253"/>
    </location>
</feature>
<dbReference type="InterPro" id="IPR001905">
    <property type="entry name" value="Ammonium_transpt"/>
</dbReference>
<dbReference type="PANTHER" id="PTHR43029">
    <property type="entry name" value="AMMONIUM TRANSPORTER MEP2"/>
    <property type="match status" value="1"/>
</dbReference>
<keyword evidence="5 8" id="KW-1133">Transmembrane helix</keyword>
<organism evidence="11 12">
    <name type="scientific">Aureobasidium namibiae CBS 147.97</name>
    <dbReference type="NCBI Taxonomy" id="1043004"/>
    <lineage>
        <taxon>Eukaryota</taxon>
        <taxon>Fungi</taxon>
        <taxon>Dikarya</taxon>
        <taxon>Ascomycota</taxon>
        <taxon>Pezizomycotina</taxon>
        <taxon>Dothideomycetes</taxon>
        <taxon>Dothideomycetidae</taxon>
        <taxon>Dothideales</taxon>
        <taxon>Saccotheciaceae</taxon>
        <taxon>Aureobasidium</taxon>
    </lineage>
</organism>
<dbReference type="PANTHER" id="PTHR43029:SF10">
    <property type="entry name" value="AMMONIUM TRANSPORTER MEP2"/>
    <property type="match status" value="1"/>
</dbReference>
<evidence type="ECO:0000259" key="10">
    <source>
        <dbReference type="Pfam" id="PF00909"/>
    </source>
</evidence>
<evidence type="ECO:0000256" key="2">
    <source>
        <dbReference type="ARBA" id="ARBA00005887"/>
    </source>
</evidence>
<feature type="compositionally biased region" description="Low complexity" evidence="9">
    <location>
        <begin position="502"/>
        <end position="515"/>
    </location>
</feature>
<feature type="transmembrane region" description="Helical" evidence="8">
    <location>
        <begin position="395"/>
        <end position="423"/>
    </location>
</feature>
<name>A0A074WW91_9PEZI</name>
<dbReference type="GO" id="GO:0008519">
    <property type="term" value="F:ammonium channel activity"/>
    <property type="evidence" value="ECO:0007669"/>
    <property type="project" value="InterPro"/>
</dbReference>
<dbReference type="OrthoDB" id="534912at2759"/>
<feature type="transmembrane region" description="Helical" evidence="8">
    <location>
        <begin position="293"/>
        <end position="311"/>
    </location>
</feature>
<dbReference type="EMBL" id="KL584708">
    <property type="protein sequence ID" value="KEQ74012.1"/>
    <property type="molecule type" value="Genomic_DNA"/>
</dbReference>
<feature type="transmembrane region" description="Helical" evidence="8">
    <location>
        <begin position="133"/>
        <end position="153"/>
    </location>
</feature>
<dbReference type="STRING" id="1043004.A0A074WW91"/>
<dbReference type="InterPro" id="IPR024041">
    <property type="entry name" value="NH4_transpt_AmtB-like_dom"/>
</dbReference>
<feature type="transmembrane region" description="Helical" evidence="8">
    <location>
        <begin position="190"/>
        <end position="214"/>
    </location>
</feature>
<comment type="similarity">
    <text evidence="2 8">Belongs to the ammonia transporter channel (TC 1.A.11.2) family.</text>
</comment>
<evidence type="ECO:0000256" key="8">
    <source>
        <dbReference type="RuleBase" id="RU362002"/>
    </source>
</evidence>
<feature type="transmembrane region" description="Helical" evidence="8">
    <location>
        <begin position="160"/>
        <end position="184"/>
    </location>
</feature>
<dbReference type="HOGENOM" id="CLU_000445_33_0_1"/>
<feature type="transmembrane region" description="Helical" evidence="8">
    <location>
        <begin position="76"/>
        <end position="94"/>
    </location>
</feature>
<dbReference type="Gene3D" id="1.10.3430.10">
    <property type="entry name" value="Ammonium transporter AmtB like domains"/>
    <property type="match status" value="1"/>
</dbReference>
<evidence type="ECO:0000313" key="12">
    <source>
        <dbReference type="Proteomes" id="UP000027730"/>
    </source>
</evidence>
<reference evidence="11 12" key="1">
    <citation type="journal article" date="2014" name="BMC Genomics">
        <title>Genome sequencing of four Aureobasidium pullulans varieties: biotechnological potential, stress tolerance, and description of new species.</title>
        <authorList>
            <person name="Gostin Ar C."/>
            <person name="Ohm R.A."/>
            <person name="Kogej T."/>
            <person name="Sonjak S."/>
            <person name="Turk M."/>
            <person name="Zajc J."/>
            <person name="Zalar P."/>
            <person name="Grube M."/>
            <person name="Sun H."/>
            <person name="Han J."/>
            <person name="Sharma A."/>
            <person name="Chiniquy J."/>
            <person name="Ngan C.Y."/>
            <person name="Lipzen A."/>
            <person name="Barry K."/>
            <person name="Grigoriev I.V."/>
            <person name="Gunde-Cimerman N."/>
        </authorList>
    </citation>
    <scope>NUCLEOTIDE SEQUENCE [LARGE SCALE GENOMIC DNA]</scope>
    <source>
        <strain evidence="11 12">CBS 147.97</strain>
    </source>
</reference>
<feature type="transmembrane region" description="Helical" evidence="8">
    <location>
        <begin position="349"/>
        <end position="375"/>
    </location>
</feature>
<evidence type="ECO:0000256" key="6">
    <source>
        <dbReference type="ARBA" id="ARBA00023136"/>
    </source>
</evidence>
<evidence type="ECO:0000256" key="7">
    <source>
        <dbReference type="ARBA" id="ARBA00023177"/>
    </source>
</evidence>
<accession>A0A074WW91</accession>
<dbReference type="AlphaFoldDB" id="A0A074WW91"/>
<evidence type="ECO:0000313" key="11">
    <source>
        <dbReference type="EMBL" id="KEQ74012.1"/>
    </source>
</evidence>
<protein>
    <recommendedName>
        <fullName evidence="8">Ammonium transporter</fullName>
    </recommendedName>
</protein>
<keyword evidence="3 8" id="KW-0813">Transport</keyword>
<keyword evidence="12" id="KW-1185">Reference proteome</keyword>
<dbReference type="NCBIfam" id="TIGR00836">
    <property type="entry name" value="amt"/>
    <property type="match status" value="1"/>
</dbReference>
<dbReference type="GO" id="GO:0005886">
    <property type="term" value="C:plasma membrane"/>
    <property type="evidence" value="ECO:0007669"/>
    <property type="project" value="UniProtKB-SubCell"/>
</dbReference>
<feature type="transmembrane region" description="Helical" evidence="8">
    <location>
        <begin position="43"/>
        <end position="64"/>
    </location>
</feature>
<dbReference type="Pfam" id="PF00909">
    <property type="entry name" value="Ammonium_transp"/>
    <property type="match status" value="1"/>
</dbReference>
<feature type="domain" description="Ammonium transporter AmtB-like" evidence="10">
    <location>
        <begin position="45"/>
        <end position="453"/>
    </location>
</feature>
<gene>
    <name evidence="11" type="ORF">M436DRAFT_45523</name>
</gene>
<comment type="subcellular location">
    <subcellularLocation>
        <location evidence="8">Cell membrane</location>
        <topology evidence="8">Multi-pass membrane protein</topology>
    </subcellularLocation>
    <subcellularLocation>
        <location evidence="1">Membrane</location>
        <topology evidence="1">Multi-pass membrane protein</topology>
    </subcellularLocation>
</comment>
<dbReference type="InterPro" id="IPR029020">
    <property type="entry name" value="Ammonium/urea_transptr"/>
</dbReference>
<feature type="region of interest" description="Disordered" evidence="9">
    <location>
        <begin position="466"/>
        <end position="515"/>
    </location>
</feature>
<evidence type="ECO:0000256" key="3">
    <source>
        <dbReference type="ARBA" id="ARBA00022448"/>
    </source>
</evidence>
<dbReference type="RefSeq" id="XP_013428050.1">
    <property type="nucleotide sequence ID" value="XM_013572596.1"/>
</dbReference>
<evidence type="ECO:0000256" key="9">
    <source>
        <dbReference type="SAM" id="MobiDB-lite"/>
    </source>
</evidence>
<keyword evidence="4 8" id="KW-0812">Transmembrane</keyword>
<dbReference type="FunFam" id="1.10.3430.10:FF:000003">
    <property type="entry name" value="Ammonium transporter"/>
    <property type="match status" value="1"/>
</dbReference>